<comment type="caution">
    <text evidence="2">The sequence shown here is derived from an EMBL/GenBank/DDBJ whole genome shotgun (WGS) entry which is preliminary data.</text>
</comment>
<dbReference type="Proteomes" id="UP000675781">
    <property type="component" value="Unassembled WGS sequence"/>
</dbReference>
<accession>A0A941EWE6</accession>
<keyword evidence="1" id="KW-1133">Transmembrane helix</keyword>
<feature type="transmembrane region" description="Helical" evidence="1">
    <location>
        <begin position="44"/>
        <end position="64"/>
    </location>
</feature>
<keyword evidence="1" id="KW-0812">Transmembrane</keyword>
<protein>
    <submittedName>
        <fullName evidence="2">Uncharacterized protein</fullName>
    </submittedName>
</protein>
<evidence type="ECO:0000313" key="2">
    <source>
        <dbReference type="EMBL" id="MBR7837663.1"/>
    </source>
</evidence>
<organism evidence="2 3">
    <name type="scientific">Actinospica durhamensis</name>
    <dbReference type="NCBI Taxonomy" id="1508375"/>
    <lineage>
        <taxon>Bacteria</taxon>
        <taxon>Bacillati</taxon>
        <taxon>Actinomycetota</taxon>
        <taxon>Actinomycetes</taxon>
        <taxon>Catenulisporales</taxon>
        <taxon>Actinospicaceae</taxon>
        <taxon>Actinospica</taxon>
    </lineage>
</organism>
<feature type="transmembrane region" description="Helical" evidence="1">
    <location>
        <begin position="107"/>
        <end position="125"/>
    </location>
</feature>
<keyword evidence="1" id="KW-0472">Membrane</keyword>
<sequence length="145" mass="15104">MLASVLAVVALVVGAFQGWIAFRTGDKLTLHSLTQNNFGATNDIVKSVGGLSILLALIAVVALVDPSAWLTRLAGAAAVVVSVMFAVEAFRHYGHQFDATLHGTRPGFWLELGAGVVLLIAGSFGSRSTVVAVDENSQTLVEARG</sequence>
<dbReference type="EMBL" id="JAGSOG010000220">
    <property type="protein sequence ID" value="MBR7837663.1"/>
    <property type="molecule type" value="Genomic_DNA"/>
</dbReference>
<dbReference type="AlphaFoldDB" id="A0A941EWE6"/>
<dbReference type="RefSeq" id="WP_212532130.1">
    <property type="nucleotide sequence ID" value="NZ_JAGSOG010000220.1"/>
</dbReference>
<proteinExistence type="predicted"/>
<keyword evidence="3" id="KW-1185">Reference proteome</keyword>
<gene>
    <name evidence="2" type="ORF">KDL01_30565</name>
</gene>
<evidence type="ECO:0000256" key="1">
    <source>
        <dbReference type="SAM" id="Phobius"/>
    </source>
</evidence>
<feature type="transmembrane region" description="Helical" evidence="1">
    <location>
        <begin position="69"/>
        <end position="87"/>
    </location>
</feature>
<evidence type="ECO:0000313" key="3">
    <source>
        <dbReference type="Proteomes" id="UP000675781"/>
    </source>
</evidence>
<name>A0A941EWE6_9ACTN</name>
<reference evidence="2" key="1">
    <citation type="submission" date="2021-04" db="EMBL/GenBank/DDBJ databases">
        <title>Genome based classification of Actinospica acidithermotolerans sp. nov., an actinobacterium isolated from an Indonesian hot spring.</title>
        <authorList>
            <person name="Kusuma A.B."/>
            <person name="Putra K.E."/>
            <person name="Nafisah S."/>
            <person name="Loh J."/>
            <person name="Nouioui I."/>
            <person name="Goodfellow M."/>
        </authorList>
    </citation>
    <scope>NUCLEOTIDE SEQUENCE</scope>
    <source>
        <strain evidence="2">CSCA 57</strain>
    </source>
</reference>